<dbReference type="Proteomes" id="UP001180087">
    <property type="component" value="Chromosome"/>
</dbReference>
<evidence type="ECO:0000313" key="1">
    <source>
        <dbReference type="EMBL" id="WLV25766.1"/>
    </source>
</evidence>
<dbReference type="InterPro" id="IPR013367">
    <property type="entry name" value="Flagellar_put"/>
</dbReference>
<organism evidence="1 2">
    <name type="scientific">Aciduricibacillus chroicocephali</name>
    <dbReference type="NCBI Taxonomy" id="3054939"/>
    <lineage>
        <taxon>Bacteria</taxon>
        <taxon>Bacillati</taxon>
        <taxon>Bacillota</taxon>
        <taxon>Bacilli</taxon>
        <taxon>Bacillales</taxon>
        <taxon>Bacillaceae</taxon>
        <taxon>Aciduricibacillus</taxon>
    </lineage>
</organism>
<keyword evidence="1" id="KW-0282">Flagellum</keyword>
<dbReference type="EMBL" id="CP129113">
    <property type="protein sequence ID" value="WLV25766.1"/>
    <property type="molecule type" value="Genomic_DNA"/>
</dbReference>
<sequence length="125" mass="14066">MDLRMQQIVGTQELQKKSLLPSKPKKNQVVGKFAEILSNAEKPKISKHAELRMKERNIRFDEKKWDEIASKMKEAKAKGVTDSLVLTDNAALIASVKNHTIITAMDRSEADSQVFTNINGTIVMK</sequence>
<keyword evidence="1" id="KW-0969">Cilium</keyword>
<name>A0ABY9KYD5_9BACI</name>
<dbReference type="Pfam" id="PF12611">
    <property type="entry name" value="Flagellar_put"/>
    <property type="match status" value="1"/>
</dbReference>
<protein>
    <submittedName>
        <fullName evidence="1">TIGR02530 family flagellar biosynthesis protein</fullName>
    </submittedName>
</protein>
<dbReference type="NCBIfam" id="TIGR02530">
    <property type="entry name" value="flg_new"/>
    <property type="match status" value="1"/>
</dbReference>
<dbReference type="RefSeq" id="WP_348029560.1">
    <property type="nucleotide sequence ID" value="NZ_CP129113.1"/>
</dbReference>
<gene>
    <name evidence="1" type="ORF">QR721_06055</name>
</gene>
<keyword evidence="2" id="KW-1185">Reference proteome</keyword>
<evidence type="ECO:0000313" key="2">
    <source>
        <dbReference type="Proteomes" id="UP001180087"/>
    </source>
</evidence>
<reference evidence="1" key="1">
    <citation type="submission" date="2023-06" db="EMBL/GenBank/DDBJ databases">
        <title>A Treasure from Seagulls: Isolation and Description of Aciduricobacillus qingdaonensis gen. nov., sp. nov., a Rare Obligately Uric Acid-utilizing Member in the Family Bacillaceae.</title>
        <authorList>
            <person name="Liu W."/>
            <person name="Wang B."/>
        </authorList>
    </citation>
    <scope>NUCLEOTIDE SEQUENCE</scope>
    <source>
        <strain evidence="1">44XB</strain>
    </source>
</reference>
<proteinExistence type="predicted"/>
<keyword evidence="1" id="KW-0966">Cell projection</keyword>
<accession>A0ABY9KYD5</accession>